<dbReference type="RefSeq" id="WP_310034219.1">
    <property type="nucleotide sequence ID" value="NZ_JAVDRL010000012.1"/>
</dbReference>
<evidence type="ECO:0000313" key="4">
    <source>
        <dbReference type="Proteomes" id="UP001262754"/>
    </source>
</evidence>
<gene>
    <name evidence="3" type="ORF">J2800_004110</name>
</gene>
<comment type="caution">
    <text evidence="3">The sequence shown here is derived from an EMBL/GenBank/DDBJ whole genome shotgun (WGS) entry which is preliminary data.</text>
</comment>
<dbReference type="InterPro" id="IPR045361">
    <property type="entry name" value="CIS_tube_prot_N"/>
</dbReference>
<dbReference type="Proteomes" id="UP001262754">
    <property type="component" value="Unassembled WGS sequence"/>
</dbReference>
<evidence type="ECO:0000313" key="3">
    <source>
        <dbReference type="EMBL" id="MDR6533348.1"/>
    </source>
</evidence>
<protein>
    <recommendedName>
        <fullName evidence="2">Contractile injection system tube protein N-terminal domain-containing protein</fullName>
    </recommendedName>
</protein>
<feature type="domain" description="Contractile injection system tube protein N-terminal" evidence="2">
    <location>
        <begin position="11"/>
        <end position="166"/>
    </location>
</feature>
<proteinExistence type="predicted"/>
<evidence type="ECO:0000256" key="1">
    <source>
        <dbReference type="SAM" id="MobiDB-lite"/>
    </source>
</evidence>
<evidence type="ECO:0000259" key="2">
    <source>
        <dbReference type="Pfam" id="PF19266"/>
    </source>
</evidence>
<accession>A0ABU1N4H9</accession>
<keyword evidence="4" id="KW-1185">Reference proteome</keyword>
<reference evidence="3 4" key="1">
    <citation type="submission" date="2023-07" db="EMBL/GenBank/DDBJ databases">
        <title>Sorghum-associated microbial communities from plants grown in Nebraska, USA.</title>
        <authorList>
            <person name="Schachtman D."/>
        </authorList>
    </citation>
    <scope>NUCLEOTIDE SEQUENCE [LARGE SCALE GENOMIC DNA]</scope>
    <source>
        <strain evidence="3 4">DS2154</strain>
    </source>
</reference>
<sequence length="258" mass="27863">MERVAFLLERSGERISCLLNPENLEARRTAGVRTRLAGGGFLTGVARSEDPLIATGGGVTEYDLNLLFDVEVAREGRSPTAAEDGRGPAEDDDVRALTRPLWDLTENAVAADGFAAPPTVRFIWGKSWNIPGVVLHVAERLERFNADGAPRRSWLSLRLRRVEDSEPRPAPGRPVTPQFEAPSELDGESVDQASAVDMPVDNDGLPLKRFDQVADDGYGDPTLWADLAAYNGIDDPLNVPEGTTIVLPSLAVLLGARA</sequence>
<organism evidence="3 4">
    <name type="scientific">Caulobacter rhizosphaerae</name>
    <dbReference type="NCBI Taxonomy" id="2010972"/>
    <lineage>
        <taxon>Bacteria</taxon>
        <taxon>Pseudomonadati</taxon>
        <taxon>Pseudomonadota</taxon>
        <taxon>Alphaproteobacteria</taxon>
        <taxon>Caulobacterales</taxon>
        <taxon>Caulobacteraceae</taxon>
        <taxon>Caulobacter</taxon>
    </lineage>
</organism>
<dbReference type="EMBL" id="JAVDRL010000012">
    <property type="protein sequence ID" value="MDR6533348.1"/>
    <property type="molecule type" value="Genomic_DNA"/>
</dbReference>
<dbReference type="Pfam" id="PF19266">
    <property type="entry name" value="CIS_tube"/>
    <property type="match status" value="1"/>
</dbReference>
<name>A0ABU1N4H9_9CAUL</name>
<feature type="region of interest" description="Disordered" evidence="1">
    <location>
        <begin position="163"/>
        <end position="189"/>
    </location>
</feature>